<feature type="transmembrane region" description="Helical" evidence="1">
    <location>
        <begin position="437"/>
        <end position="466"/>
    </location>
</feature>
<sequence length="631" mass="70398">MAAVAEGKGCSQVYLEDGVPPASPPTITQAPIGPTGPKMGTLSTKRAFSLNYALSLAKVLTGYLFASFMPTVKATFSIAKCCTIAAREEFSNNITPDEVGFYPWEVCSYNMDIEFDSSYVFPSVNRTMAWAMEHCRGIQLSSLQQWLVPLSTYISPYIGVLLLCPVGGIPEQKHEERKRKDILNTIMYVLLRPVPEYIRILGDPASAIFGAWHEVWSDTMTLARLTPEQPATLRDSALWTTALAGDIRYSEHIAWKPKVLQALHAQTGGGGVPSQEDQIISSVKGKGPISKSEPLLSNASELENINRAIDIVITARKGFVSGILIPVLLLLAVTAATFYDAYTMRGDKDTALALAYCTWYSWILILAMAGNCYASALSPTVAKNAFNRVLDFGKDPLSTPLSHRYVNGYMWQKWADSPHGSLDYQIAREELKLNKGFWLRFCIGQFFGFCGVAFSTSCAIAIAWTTPTTGLGCRSFNFLLYAVFSFITAYLHVLCAWLELGFPTKTRQTSSHWSAFNGTLIQRIPQYLYWLFTFATSMIMVVGTLLHMIGVFRTCWCEHINWTNSTVIELNNMTSQAVDNARRYWLSTAYVAFGTVWLACLTAMAFRRYIIQKMEARLEVRNAVEETEMEE</sequence>
<accession>A0A084B6L8</accession>
<gene>
    <name evidence="2" type="ORF">S7711_04163</name>
</gene>
<evidence type="ECO:0000313" key="3">
    <source>
        <dbReference type="Proteomes" id="UP000028045"/>
    </source>
</evidence>
<feature type="transmembrane region" description="Helical" evidence="1">
    <location>
        <begin position="319"/>
        <end position="339"/>
    </location>
</feature>
<keyword evidence="1" id="KW-1133">Transmembrane helix</keyword>
<feature type="transmembrane region" description="Helical" evidence="1">
    <location>
        <begin position="48"/>
        <end position="66"/>
    </location>
</feature>
<feature type="transmembrane region" description="Helical" evidence="1">
    <location>
        <begin position="584"/>
        <end position="606"/>
    </location>
</feature>
<dbReference type="Proteomes" id="UP000028045">
    <property type="component" value="Unassembled WGS sequence"/>
</dbReference>
<feature type="transmembrane region" description="Helical" evidence="1">
    <location>
        <begin position="150"/>
        <end position="170"/>
    </location>
</feature>
<reference evidence="2 3" key="1">
    <citation type="journal article" date="2014" name="BMC Genomics">
        <title>Comparative genome sequencing reveals chemotype-specific gene clusters in the toxigenic black mold Stachybotrys.</title>
        <authorList>
            <person name="Semeiks J."/>
            <person name="Borek D."/>
            <person name="Otwinowski Z."/>
            <person name="Grishin N.V."/>
        </authorList>
    </citation>
    <scope>NUCLEOTIDE SEQUENCE [LARGE SCALE GENOMIC DNA]</scope>
    <source>
        <strain evidence="3">CBS 109288 / IBT 7711</strain>
    </source>
</reference>
<proteinExistence type="predicted"/>
<organism evidence="2 3">
    <name type="scientific">Stachybotrys chartarum (strain CBS 109288 / IBT 7711)</name>
    <name type="common">Toxic black mold</name>
    <name type="synonym">Stilbospora chartarum</name>
    <dbReference type="NCBI Taxonomy" id="1280523"/>
    <lineage>
        <taxon>Eukaryota</taxon>
        <taxon>Fungi</taxon>
        <taxon>Dikarya</taxon>
        <taxon>Ascomycota</taxon>
        <taxon>Pezizomycotina</taxon>
        <taxon>Sordariomycetes</taxon>
        <taxon>Hypocreomycetidae</taxon>
        <taxon>Hypocreales</taxon>
        <taxon>Stachybotryaceae</taxon>
        <taxon>Stachybotrys</taxon>
    </lineage>
</organism>
<feature type="transmembrane region" description="Helical" evidence="1">
    <location>
        <begin position="527"/>
        <end position="549"/>
    </location>
</feature>
<feature type="transmembrane region" description="Helical" evidence="1">
    <location>
        <begin position="478"/>
        <end position="498"/>
    </location>
</feature>
<protein>
    <submittedName>
        <fullName evidence="2">Uncharacterized protein</fullName>
    </submittedName>
</protein>
<dbReference type="HOGENOM" id="CLU_396387_0_0_1"/>
<feature type="transmembrane region" description="Helical" evidence="1">
    <location>
        <begin position="359"/>
        <end position="378"/>
    </location>
</feature>
<keyword evidence="1" id="KW-0472">Membrane</keyword>
<evidence type="ECO:0000313" key="2">
    <source>
        <dbReference type="EMBL" id="KEY73197.1"/>
    </source>
</evidence>
<keyword evidence="3" id="KW-1185">Reference proteome</keyword>
<dbReference type="EMBL" id="KL647898">
    <property type="protein sequence ID" value="KEY73197.1"/>
    <property type="molecule type" value="Genomic_DNA"/>
</dbReference>
<name>A0A084B6L8_STACB</name>
<evidence type="ECO:0000256" key="1">
    <source>
        <dbReference type="SAM" id="Phobius"/>
    </source>
</evidence>
<dbReference type="OrthoDB" id="5392263at2759"/>
<dbReference type="AlphaFoldDB" id="A0A084B6L8"/>
<keyword evidence="1" id="KW-0812">Transmembrane</keyword>